<dbReference type="EMBL" id="CP051635">
    <property type="protein sequence ID" value="UTD00038.1"/>
    <property type="molecule type" value="Genomic_DNA"/>
</dbReference>
<dbReference type="Proteomes" id="UP001056981">
    <property type="component" value="Chromosome"/>
</dbReference>
<evidence type="ECO:0008006" key="3">
    <source>
        <dbReference type="Google" id="ProtNLM"/>
    </source>
</evidence>
<name>A0A9Q9BM30_TREDN</name>
<dbReference type="RefSeq" id="WP_253716267.1">
    <property type="nucleotide sequence ID" value="NZ_CP051522.1"/>
</dbReference>
<proteinExistence type="predicted"/>
<dbReference type="SUPFAM" id="SSF88723">
    <property type="entry name" value="PIN domain-like"/>
    <property type="match status" value="1"/>
</dbReference>
<organism evidence="1 2">
    <name type="scientific">Treponema denticola</name>
    <dbReference type="NCBI Taxonomy" id="158"/>
    <lineage>
        <taxon>Bacteria</taxon>
        <taxon>Pseudomonadati</taxon>
        <taxon>Spirochaetota</taxon>
        <taxon>Spirochaetia</taxon>
        <taxon>Spirochaetales</taxon>
        <taxon>Treponemataceae</taxon>
        <taxon>Treponema</taxon>
    </lineage>
</organism>
<accession>A0A9Q9BM30</accession>
<dbReference type="AlphaFoldDB" id="A0A9Q9BM30"/>
<dbReference type="InterPro" id="IPR029060">
    <property type="entry name" value="PIN-like_dom_sf"/>
</dbReference>
<sequence length="165" mass="19035">MHFPKKIILDTNVFILYLIGMIAPHKIKTHKRTSIYTVEDYEFLIATMNNFGSDLELIICPNITTEVDNLLNNTFQGYYKEKYVNLSKEIYKKSVEVYIKTIESIEQNTYYDLGITDSVILLMAKNCDLLISGDSKLCDYARSMDIPLLDFKGIINQHSYAKKAP</sequence>
<evidence type="ECO:0000313" key="1">
    <source>
        <dbReference type="EMBL" id="UTD00038.1"/>
    </source>
</evidence>
<gene>
    <name evidence="1" type="ORF">E4N86_04695</name>
</gene>
<evidence type="ECO:0000313" key="2">
    <source>
        <dbReference type="Proteomes" id="UP001056981"/>
    </source>
</evidence>
<protein>
    <recommendedName>
        <fullName evidence="3">PIN domain-containing protein</fullName>
    </recommendedName>
</protein>
<reference evidence="1" key="1">
    <citation type="submission" date="2020-04" db="EMBL/GenBank/DDBJ databases">
        <title>Comparative genomics of oral phylogroup-2 Treponema strains.</title>
        <authorList>
            <person name="Zeng H."/>
            <person name="Chan Y.K."/>
            <person name="Watt R.M."/>
        </authorList>
    </citation>
    <scope>NUCLEOTIDE SEQUENCE</scope>
    <source>
        <strain evidence="1">OMZ 905</strain>
    </source>
</reference>